<dbReference type="GO" id="GO:0052572">
    <property type="term" value="P:response to host immune response"/>
    <property type="evidence" value="ECO:0007669"/>
    <property type="project" value="TreeGrafter"/>
</dbReference>
<comment type="similarity">
    <text evidence="1">Belongs to the mycobacterial PPE family.</text>
</comment>
<reference evidence="3" key="1">
    <citation type="submission" date="2023-06" db="EMBL/GenBank/DDBJ databases">
        <title>Identification of two novel mycobacterium reveal diversities and complexities of Mycobacterium gordonae clade.</title>
        <authorList>
            <person name="Matsumoto Y."/>
            <person name="Nakamura S."/>
            <person name="Motooka D."/>
            <person name="Fukushima K."/>
        </authorList>
    </citation>
    <scope>NUCLEOTIDE SEQUENCE</scope>
    <source>
        <strain evidence="3">TY812</strain>
    </source>
</reference>
<evidence type="ECO:0000313" key="3">
    <source>
        <dbReference type="EMBL" id="MDP7733195.1"/>
    </source>
</evidence>
<organism evidence="3 4">
    <name type="scientific">Mycobacterium paragordonae</name>
    <dbReference type="NCBI Taxonomy" id="1389713"/>
    <lineage>
        <taxon>Bacteria</taxon>
        <taxon>Bacillati</taxon>
        <taxon>Actinomycetota</taxon>
        <taxon>Actinomycetes</taxon>
        <taxon>Mycobacteriales</taxon>
        <taxon>Mycobacteriaceae</taxon>
        <taxon>Mycobacterium</taxon>
    </lineage>
</organism>
<evidence type="ECO:0000259" key="2">
    <source>
        <dbReference type="Pfam" id="PF00823"/>
    </source>
</evidence>
<dbReference type="EMBL" id="JAUFSA010000001">
    <property type="protein sequence ID" value="MDP7733195.1"/>
    <property type="molecule type" value="Genomic_DNA"/>
</dbReference>
<protein>
    <submittedName>
        <fullName evidence="3">PPE family protein</fullName>
    </submittedName>
</protein>
<dbReference type="Gene3D" id="1.20.1260.20">
    <property type="entry name" value="PPE superfamily"/>
    <property type="match status" value="1"/>
</dbReference>
<dbReference type="RefSeq" id="WP_133435695.1">
    <property type="nucleotide sequence ID" value="NZ_JAUFSA010000001.1"/>
</dbReference>
<feature type="domain" description="PPE" evidence="2">
    <location>
        <begin position="2"/>
        <end position="93"/>
    </location>
</feature>
<accession>A0A4R5WV84</accession>
<sequence>MMFAALPPEINSDRMYTGPGPGSMLAAATAWEQLAADLESTAISFQAVITGLIGGPWLKAGASTMAAAAMPYLVWRNASACQAAQTSGQARAPESRLELSTLRILPEAVG</sequence>
<evidence type="ECO:0000313" key="4">
    <source>
        <dbReference type="Proteomes" id="UP001229081"/>
    </source>
</evidence>
<comment type="caution">
    <text evidence="3">The sequence shown here is derived from an EMBL/GenBank/DDBJ whole genome shotgun (WGS) entry which is preliminary data.</text>
</comment>
<dbReference type="Pfam" id="PF00823">
    <property type="entry name" value="PPE"/>
    <property type="match status" value="1"/>
</dbReference>
<dbReference type="InterPro" id="IPR038332">
    <property type="entry name" value="PPE_sf"/>
</dbReference>
<dbReference type="PANTHER" id="PTHR46766:SF1">
    <property type="entry name" value="GLUTAMINE-RICH PROTEIN 2"/>
    <property type="match status" value="1"/>
</dbReference>
<evidence type="ECO:0000256" key="1">
    <source>
        <dbReference type="ARBA" id="ARBA00010652"/>
    </source>
</evidence>
<name>A0A4R5WV84_9MYCO</name>
<dbReference type="SUPFAM" id="SSF140459">
    <property type="entry name" value="PE/PPE dimer-like"/>
    <property type="match status" value="1"/>
</dbReference>
<proteinExistence type="inferred from homology"/>
<dbReference type="InterPro" id="IPR000030">
    <property type="entry name" value="PPE_dom"/>
</dbReference>
<gene>
    <name evidence="3" type="ORF">QXL92_00290</name>
</gene>
<dbReference type="AlphaFoldDB" id="A0A4R5WV84"/>
<dbReference type="PANTHER" id="PTHR46766">
    <property type="entry name" value="GLUTAMINE-RICH PROTEIN 2"/>
    <property type="match status" value="1"/>
</dbReference>
<dbReference type="Proteomes" id="UP001229081">
    <property type="component" value="Unassembled WGS sequence"/>
</dbReference>